<organism evidence="5 6">
    <name type="scientific">Microcella pacifica</name>
    <dbReference type="NCBI Taxonomy" id="2591847"/>
    <lineage>
        <taxon>Bacteria</taxon>
        <taxon>Bacillati</taxon>
        <taxon>Actinomycetota</taxon>
        <taxon>Actinomycetes</taxon>
        <taxon>Micrococcales</taxon>
        <taxon>Microbacteriaceae</taxon>
        <taxon>Microcella</taxon>
    </lineage>
</organism>
<name>A0A9E5MKT3_9MICO</name>
<dbReference type="PANTHER" id="PTHR43072:SF23">
    <property type="entry name" value="UPF0039 PROTEIN C11D3.02C"/>
    <property type="match status" value="1"/>
</dbReference>
<protein>
    <submittedName>
        <fullName evidence="5">N-acetyltransferase</fullName>
    </submittedName>
</protein>
<proteinExistence type="predicted"/>
<evidence type="ECO:0000259" key="4">
    <source>
        <dbReference type="PROSITE" id="PS51186"/>
    </source>
</evidence>
<dbReference type="PANTHER" id="PTHR43072">
    <property type="entry name" value="N-ACETYLTRANSFERASE"/>
    <property type="match status" value="1"/>
</dbReference>
<comment type="caution">
    <text evidence="5">The sequence shown here is derived from an EMBL/GenBank/DDBJ whole genome shotgun (WGS) entry which is preliminary data.</text>
</comment>
<dbReference type="RefSeq" id="WP_152583476.1">
    <property type="nucleotide sequence ID" value="NZ_VIKT02000009.1"/>
</dbReference>
<evidence type="ECO:0000313" key="6">
    <source>
        <dbReference type="Proteomes" id="UP000818266"/>
    </source>
</evidence>
<evidence type="ECO:0000313" key="5">
    <source>
        <dbReference type="EMBL" id="NHF62986.1"/>
    </source>
</evidence>
<keyword evidence="1" id="KW-0808">Transferase</keyword>
<evidence type="ECO:0000256" key="3">
    <source>
        <dbReference type="SAM" id="MobiDB-lite"/>
    </source>
</evidence>
<feature type="domain" description="N-acetyltransferase" evidence="4">
    <location>
        <begin position="28"/>
        <end position="192"/>
    </location>
</feature>
<dbReference type="Proteomes" id="UP000818266">
    <property type="component" value="Unassembled WGS sequence"/>
</dbReference>
<dbReference type="SUPFAM" id="SSF55729">
    <property type="entry name" value="Acyl-CoA N-acyltransferases (Nat)"/>
    <property type="match status" value="1"/>
</dbReference>
<dbReference type="CDD" id="cd04301">
    <property type="entry name" value="NAT_SF"/>
    <property type="match status" value="1"/>
</dbReference>
<keyword evidence="2" id="KW-0012">Acyltransferase</keyword>
<evidence type="ECO:0000256" key="2">
    <source>
        <dbReference type="ARBA" id="ARBA00023315"/>
    </source>
</evidence>
<reference evidence="5 6" key="1">
    <citation type="submission" date="2019-06" db="EMBL/GenBank/DDBJ databases">
        <authorList>
            <person name="De-Chao Zhang Q."/>
        </authorList>
    </citation>
    <scope>NUCLEOTIDE SEQUENCE [LARGE SCALE GENOMIC DNA]</scope>
    <source>
        <strain evidence="5 6">KN1116</strain>
    </source>
</reference>
<dbReference type="GO" id="GO:0016747">
    <property type="term" value="F:acyltransferase activity, transferring groups other than amino-acyl groups"/>
    <property type="evidence" value="ECO:0007669"/>
    <property type="project" value="InterPro"/>
</dbReference>
<reference evidence="5 6" key="2">
    <citation type="submission" date="2020-03" db="EMBL/GenBank/DDBJ databases">
        <title>Chryseoglobus sp. isolated from a deep-sea seamount.</title>
        <authorList>
            <person name="Zhang D.-C."/>
        </authorList>
    </citation>
    <scope>NUCLEOTIDE SEQUENCE [LARGE SCALE GENOMIC DNA]</scope>
    <source>
        <strain evidence="5 6">KN1116</strain>
    </source>
</reference>
<dbReference type="EMBL" id="VIKT02000009">
    <property type="protein sequence ID" value="NHF62986.1"/>
    <property type="molecule type" value="Genomic_DNA"/>
</dbReference>
<dbReference type="InterPro" id="IPR016181">
    <property type="entry name" value="Acyl_CoA_acyltransferase"/>
</dbReference>
<sequence length="203" mass="22898">MLEEEYQPRRRLPRHLRPAPPPEPTFSFSVRPATDADLPSIREIYNHYVANSTVTFDEKKWTLRGLRAKFAHVQKLGYPFIVAVSPTDQVLGFAYVYPWKEKAAYRYTVENSIYLGPASTGKGLGTALLAELMERSREAGVKEIIAVIADRGADASIRLHEKFGFRQTGAMGRVGYKFDRWLGIVLLQKSLGPVKSQSADARR</sequence>
<dbReference type="InterPro" id="IPR000182">
    <property type="entry name" value="GNAT_dom"/>
</dbReference>
<keyword evidence="6" id="KW-1185">Reference proteome</keyword>
<accession>A0A9E5MKT3</accession>
<dbReference type="Pfam" id="PF00583">
    <property type="entry name" value="Acetyltransf_1"/>
    <property type="match status" value="1"/>
</dbReference>
<feature type="region of interest" description="Disordered" evidence="3">
    <location>
        <begin position="1"/>
        <end position="29"/>
    </location>
</feature>
<evidence type="ECO:0000256" key="1">
    <source>
        <dbReference type="ARBA" id="ARBA00022679"/>
    </source>
</evidence>
<gene>
    <name evidence="5" type="ORF">FK219_007010</name>
</gene>
<dbReference type="OrthoDB" id="3173333at2"/>
<dbReference type="PROSITE" id="PS51186">
    <property type="entry name" value="GNAT"/>
    <property type="match status" value="1"/>
</dbReference>
<dbReference type="AlphaFoldDB" id="A0A9E5MKT3"/>
<dbReference type="Gene3D" id="3.40.630.30">
    <property type="match status" value="1"/>
</dbReference>